<keyword evidence="1" id="KW-0704">Schiff base</keyword>
<feature type="domain" description="BRCA2 OB1" evidence="3">
    <location>
        <begin position="1116"/>
        <end position="1226"/>
    </location>
</feature>
<dbReference type="PANTHER" id="PTHR11289">
    <property type="entry name" value="BREAST CANCER TYPE 2 SUSCEPTIBILITY PROTEIN BRCA2"/>
    <property type="match status" value="1"/>
</dbReference>
<comment type="caution">
    <text evidence="4">The sequence shown here is derived from an EMBL/GenBank/DDBJ whole genome shotgun (WGS) entry which is preliminary data.</text>
</comment>
<feature type="region of interest" description="Disordered" evidence="2">
    <location>
        <begin position="364"/>
        <end position="402"/>
    </location>
</feature>
<dbReference type="GO" id="GO:0005975">
    <property type="term" value="P:carbohydrate metabolic process"/>
    <property type="evidence" value="ECO:0007669"/>
    <property type="project" value="InterPro"/>
</dbReference>
<evidence type="ECO:0000256" key="2">
    <source>
        <dbReference type="SAM" id="MobiDB-lite"/>
    </source>
</evidence>
<dbReference type="InterPro" id="IPR015525">
    <property type="entry name" value="BRCA2"/>
</dbReference>
<feature type="region of interest" description="Disordered" evidence="2">
    <location>
        <begin position="839"/>
        <end position="880"/>
    </location>
</feature>
<feature type="region of interest" description="Disordered" evidence="2">
    <location>
        <begin position="749"/>
        <end position="803"/>
    </location>
</feature>
<dbReference type="InterPro" id="IPR001585">
    <property type="entry name" value="TAL/FSA"/>
</dbReference>
<dbReference type="Proteomes" id="UP000602905">
    <property type="component" value="Unassembled WGS sequence"/>
</dbReference>
<dbReference type="GO" id="GO:0006355">
    <property type="term" value="P:regulation of DNA-templated transcription"/>
    <property type="evidence" value="ECO:0007669"/>
    <property type="project" value="TreeGrafter"/>
</dbReference>
<dbReference type="Gene3D" id="2.40.50.140">
    <property type="entry name" value="Nucleic acid-binding proteins"/>
    <property type="match status" value="2"/>
</dbReference>
<organism evidence="4 5">
    <name type="scientific">Rhizoctonia solani</name>
    <dbReference type="NCBI Taxonomy" id="456999"/>
    <lineage>
        <taxon>Eukaryota</taxon>
        <taxon>Fungi</taxon>
        <taxon>Dikarya</taxon>
        <taxon>Basidiomycota</taxon>
        <taxon>Agaricomycotina</taxon>
        <taxon>Agaricomycetes</taxon>
        <taxon>Cantharellales</taxon>
        <taxon>Ceratobasidiaceae</taxon>
        <taxon>Rhizoctonia</taxon>
    </lineage>
</organism>
<dbReference type="SUPFAM" id="SSF51569">
    <property type="entry name" value="Aldolase"/>
    <property type="match status" value="1"/>
</dbReference>
<feature type="compositionally biased region" description="Polar residues" evidence="2">
    <location>
        <begin position="861"/>
        <end position="879"/>
    </location>
</feature>
<evidence type="ECO:0000256" key="1">
    <source>
        <dbReference type="ARBA" id="ARBA00023270"/>
    </source>
</evidence>
<dbReference type="InterPro" id="IPR012340">
    <property type="entry name" value="NA-bd_OB-fold"/>
</dbReference>
<dbReference type="InterPro" id="IPR015187">
    <property type="entry name" value="BRCA2_OB_1"/>
</dbReference>
<feature type="compositionally biased region" description="Basic and acidic residues" evidence="2">
    <location>
        <begin position="511"/>
        <end position="527"/>
    </location>
</feature>
<feature type="non-terminal residue" evidence="4">
    <location>
        <position position="1"/>
    </location>
</feature>
<gene>
    <name evidence="4" type="ORF">RHS03_09624</name>
</gene>
<evidence type="ECO:0000259" key="3">
    <source>
        <dbReference type="Pfam" id="PF09103"/>
    </source>
</evidence>
<dbReference type="Gene3D" id="3.20.20.70">
    <property type="entry name" value="Aldolase class I"/>
    <property type="match status" value="1"/>
</dbReference>
<feature type="compositionally biased region" description="Low complexity" evidence="2">
    <location>
        <begin position="767"/>
        <end position="789"/>
    </location>
</feature>
<dbReference type="GO" id="GO:0000724">
    <property type="term" value="P:double-strand break repair via homologous recombination"/>
    <property type="evidence" value="ECO:0007669"/>
    <property type="project" value="InterPro"/>
</dbReference>
<sequence>MVNLLDNLRKYTVVDVDSNDDTIAAKYKPVHDMTSNQSIVLGELAKPHHQALIPDGVKAGIKLAKEDGITDENLIAQLAVDFMTVLLGTRVFPHLESTGYVHAQTLPSLAYDTNGTVGHAQQLVRIYGLMGIPRERVCIKIPSTVEGLRACAILEHLAQPIRTLATTCFCVAQAVAAAGAGCAYVAPYVNPLWVHFPDGKHVVYAEPLLEMRGMMALRDIQVEFRRRDITGTKVMAASLVTTNEAVCLTGIDHATLSGSILELLSTTELTPEWEAVATKAVAAYTRPSEPTKTEKIQYLLEDPATEIRSALEQPDIKELLKDALARFGTAETGLIHHMTCTRLIPTIMAQSTMRKGKQQNIQVKHANATTANRDDSPRPGKRPRLSDETPDEELTNVAQSDSLSDGWFGSEIDFDDATLQAVDEYEVLQPEIDVQYVARDDPFLNNGHLPEDEEVPSSQGEADGTKCVIDGVFSECLSSQSEAREASPCLEAFGHSSSPHRSPGPGPCSPKKAEYLPHREGSFGEDVPTKDIDIDFSAYVSTPGAVGFTSAETASSDPSLPTFMPASQVPIDRELIATMPKPAPKLNIKLAGGGGAIKPITAEEIKLSANKLMAYQQDTQWKPQIRSRVMSLPTAPAQPLPQLQATKVDPSSTDENLEFGAFARPSLGFAETNIGYEGEMPVFMPASQVSIDRSDLASTSLSVKPAKKLNIKLAGGLGSLKPLTEDEIKASAEKLMAYQQDTKWKPQIRTRLPRLTSGAASSRAEASKLGSLDPDDSGLGLLEPAEGPGTTVIPIDPTGTDLAGKGKQRAIVLHGMSPPRAVLRLMEILSGTRAVDNAHEQADPVPESPIIRRAPPRVSESPFTSRPQLGTPVRSTPLFSTPVRPISTPRFSAQAPSESPVQIPAFSQTVSMSQTAPSTLYRLGLSQRKPKNKGAGFATPFKPGMAPGEKGRDMLRGTPVGSNRVSTPLRGTMPSSNSGPGITGIRKALEAEKEKQIIERAVFDIRFKGERKTLRQAGFVPSLVHQDLMPTIPYLSLEASASFYFSQGGYVDIFQALQDRGCTLVDKEWVKNHWGQVIWKLSGLARSGASEAKEKWSWEEALRQIYEREINRAERPAIRRIQERDASPAQPIVLCVSDVQIGNDEKVEIELTDGWYRIRTTADKALARAVKKGKLVVGRKIAVTGARLEGGSEGKEVLKAYHSSTLKITANSTSLARWDTRLGFHRGPFVSSLRSLSADGGSVTLLDIIVTKLYPVGFVETDEKGRSGRPFDQNAEDDAQRAWEEQRTNEASKWRIELEKRLERMRSAIGRLRHLAKGASFNSEEAPGDAEAFLEELEEMEYDLEMFKGRRFEPTSAAWLADAIQTQSDEFYGRREEDMERQLAKICPPRKVRNFRVVVIKDARPLRKPTERTAQLTAWDVLAFGTDSIRVGQRYL</sequence>
<dbReference type="SUPFAM" id="SSF81872">
    <property type="entry name" value="BRCA2 helical domain"/>
    <property type="match status" value="1"/>
</dbReference>
<reference evidence="4" key="1">
    <citation type="submission" date="2020-09" db="EMBL/GenBank/DDBJ databases">
        <title>Comparative genome analyses of four rice-infecting Rhizoctonia solani isolates reveal extensive enrichment of homogalacturonan modification genes.</title>
        <authorList>
            <person name="Lee D.-Y."/>
            <person name="Jeon J."/>
            <person name="Kim K.-T."/>
            <person name="Cheong K."/>
            <person name="Song H."/>
            <person name="Choi G."/>
            <person name="Ko J."/>
            <person name="Opiyo S.O."/>
            <person name="Zuo S."/>
            <person name="Madhav S."/>
            <person name="Lee Y.-H."/>
            <person name="Wang G.-L."/>
        </authorList>
    </citation>
    <scope>NUCLEOTIDE SEQUENCE</scope>
    <source>
        <strain evidence="4">AG1-IA WGL</strain>
    </source>
</reference>
<feature type="region of interest" description="Disordered" evidence="2">
    <location>
        <begin position="930"/>
        <end position="982"/>
    </location>
</feature>
<dbReference type="InterPro" id="IPR036315">
    <property type="entry name" value="BRCA2_hlx_sf"/>
</dbReference>
<dbReference type="EMBL" id="JACYCD010000692">
    <property type="protein sequence ID" value="KAF8688651.1"/>
    <property type="molecule type" value="Genomic_DNA"/>
</dbReference>
<dbReference type="Pfam" id="PF00923">
    <property type="entry name" value="TAL_FSA"/>
    <property type="match status" value="1"/>
</dbReference>
<dbReference type="Pfam" id="PF09103">
    <property type="entry name" value="BRCA-2_OB1"/>
    <property type="match status" value="1"/>
</dbReference>
<dbReference type="PANTHER" id="PTHR11289:SF0">
    <property type="entry name" value="BREAST CANCER TYPE 2 SUSCEPTIBILITY PROTEIN"/>
    <property type="match status" value="1"/>
</dbReference>
<dbReference type="OrthoDB" id="21095at2759"/>
<name>A0A8H7HJF3_9AGAM</name>
<evidence type="ECO:0000313" key="4">
    <source>
        <dbReference type="EMBL" id="KAF8688651.1"/>
    </source>
</evidence>
<dbReference type="InterPro" id="IPR013785">
    <property type="entry name" value="Aldolase_TIM"/>
</dbReference>
<dbReference type="CDD" id="cd04493">
    <property type="entry name" value="BRCA2DBD_OB1"/>
    <property type="match status" value="1"/>
</dbReference>
<protein>
    <submittedName>
        <fullName evidence="4">BRCA2, oligonucleotide/oligosaccharide-binding, domain 1</fullName>
    </submittedName>
</protein>
<accession>A0A8H7HJF3</accession>
<dbReference type="SUPFAM" id="SSF50249">
    <property type="entry name" value="Nucleic acid-binding proteins"/>
    <property type="match status" value="2"/>
</dbReference>
<proteinExistence type="predicted"/>
<evidence type="ECO:0000313" key="5">
    <source>
        <dbReference type="Proteomes" id="UP000602905"/>
    </source>
</evidence>
<feature type="region of interest" description="Disordered" evidence="2">
    <location>
        <begin position="493"/>
        <end position="527"/>
    </location>
</feature>